<dbReference type="Gene3D" id="1.10.30.10">
    <property type="entry name" value="High mobility group box domain"/>
    <property type="match status" value="1"/>
</dbReference>
<protein>
    <submittedName>
        <fullName evidence="1">12045_t:CDS:1</fullName>
    </submittedName>
</protein>
<evidence type="ECO:0000313" key="2">
    <source>
        <dbReference type="Proteomes" id="UP000789831"/>
    </source>
</evidence>
<dbReference type="EMBL" id="CAJVPL010000552">
    <property type="protein sequence ID" value="CAG8508921.1"/>
    <property type="molecule type" value="Genomic_DNA"/>
</dbReference>
<accession>A0A9N9F4B2</accession>
<organism evidence="1 2">
    <name type="scientific">Ambispora gerdemannii</name>
    <dbReference type="NCBI Taxonomy" id="144530"/>
    <lineage>
        <taxon>Eukaryota</taxon>
        <taxon>Fungi</taxon>
        <taxon>Fungi incertae sedis</taxon>
        <taxon>Mucoromycota</taxon>
        <taxon>Glomeromycotina</taxon>
        <taxon>Glomeromycetes</taxon>
        <taxon>Archaeosporales</taxon>
        <taxon>Ambisporaceae</taxon>
        <taxon>Ambispora</taxon>
    </lineage>
</organism>
<dbReference type="Proteomes" id="UP000789831">
    <property type="component" value="Unassembled WGS sequence"/>
</dbReference>
<dbReference type="InterPro" id="IPR036910">
    <property type="entry name" value="HMG_box_dom_sf"/>
</dbReference>
<comment type="caution">
    <text evidence="1">The sequence shown here is derived from an EMBL/GenBank/DDBJ whole genome shotgun (WGS) entry which is preliminary data.</text>
</comment>
<name>A0A9N9F4B2_9GLOM</name>
<dbReference type="AlphaFoldDB" id="A0A9N9F4B2"/>
<evidence type="ECO:0000313" key="1">
    <source>
        <dbReference type="EMBL" id="CAG8508921.1"/>
    </source>
</evidence>
<reference evidence="1" key="1">
    <citation type="submission" date="2021-06" db="EMBL/GenBank/DDBJ databases">
        <authorList>
            <person name="Kallberg Y."/>
            <person name="Tangrot J."/>
            <person name="Rosling A."/>
        </authorList>
    </citation>
    <scope>NUCLEOTIDE SEQUENCE</scope>
    <source>
        <strain evidence="1">MT106</strain>
    </source>
</reference>
<dbReference type="OrthoDB" id="2372466at2759"/>
<gene>
    <name evidence="1" type="ORF">AGERDE_LOCUS4638</name>
</gene>
<dbReference type="SUPFAM" id="SSF47095">
    <property type="entry name" value="HMG-box"/>
    <property type="match status" value="1"/>
</dbReference>
<keyword evidence="2" id="KW-1185">Reference proteome</keyword>
<sequence length="238" mass="27226">MNPNYNNSFSSQSIAVQPRVTIEEVVNLALNKSNQPTKTANAFFIYRMNYIKQLNLNNIKYNMMEHSPLIGTAWKYESSDIRQVYFDIAKAADRIYTNIVSNIMVNQQPSLSQRLPLQSSPLPLSRSQKFSTISSSTNFDSQLETEIFTFPGQQQFPQSSNVSGTLFSRNTTFSSTNFETAPNTGQEISGIINQNLYDFIINVYNNNNNNNINYKLIIIQYLNELENTHAKFLRLLES</sequence>
<proteinExistence type="predicted"/>